<accession>A0A2S7RWH7</accession>
<name>A0A2S7RWH7_ENTMU</name>
<dbReference type="AlphaFoldDB" id="A0A2S7RWH7"/>
<dbReference type="RefSeq" id="WP_019724487.1">
    <property type="nucleotide sequence ID" value="NZ_PUAP01000016.1"/>
</dbReference>
<evidence type="ECO:0000313" key="4">
    <source>
        <dbReference type="Proteomes" id="UP000237934"/>
    </source>
</evidence>
<protein>
    <submittedName>
        <fullName evidence="3">LPXTG cell wall anchor domain-containing protein</fullName>
    </submittedName>
</protein>
<gene>
    <name evidence="3" type="ORF">CUS89_04605</name>
</gene>
<sequence>MSATTIELTGMLGVTEQAPTPKEETPSPETNSTIRSEVKVINPLPKTNDQTGLYLSLLGLILILLVCYTWSIRRNLKAHHINS</sequence>
<comment type="caution">
    <text evidence="3">The sequence shown here is derived from an EMBL/GenBank/DDBJ whole genome shotgun (WGS) entry which is preliminary data.</text>
</comment>
<feature type="transmembrane region" description="Helical" evidence="2">
    <location>
        <begin position="52"/>
        <end position="71"/>
    </location>
</feature>
<reference evidence="3 4" key="1">
    <citation type="journal article" date="2018" name="Pathog. Dis.">
        <title>Whole-genome sequencing based characterization of antimicrobial resistance in Enterococcus.</title>
        <authorList>
            <person name="Tyson G."/>
        </authorList>
    </citation>
    <scope>NUCLEOTIDE SEQUENCE [LARGE SCALE GENOMIC DNA]</scope>
    <source>
        <strain evidence="3 4">CVM N55263</strain>
    </source>
</reference>
<dbReference type="Proteomes" id="UP000237934">
    <property type="component" value="Unassembled WGS sequence"/>
</dbReference>
<proteinExistence type="predicted"/>
<keyword evidence="2" id="KW-0472">Membrane</keyword>
<dbReference type="NCBIfam" id="TIGR01167">
    <property type="entry name" value="LPXTG_anchor"/>
    <property type="match status" value="1"/>
</dbReference>
<evidence type="ECO:0000256" key="1">
    <source>
        <dbReference type="SAM" id="MobiDB-lite"/>
    </source>
</evidence>
<keyword evidence="2" id="KW-0812">Transmembrane</keyword>
<keyword evidence="2" id="KW-1133">Transmembrane helix</keyword>
<evidence type="ECO:0000313" key="3">
    <source>
        <dbReference type="EMBL" id="PQF24276.1"/>
    </source>
</evidence>
<feature type="region of interest" description="Disordered" evidence="1">
    <location>
        <begin position="1"/>
        <end position="34"/>
    </location>
</feature>
<dbReference type="EMBL" id="PUAP01000016">
    <property type="protein sequence ID" value="PQF24276.1"/>
    <property type="molecule type" value="Genomic_DNA"/>
</dbReference>
<organism evidence="3 4">
    <name type="scientific">Enterococcus mundtii</name>
    <dbReference type="NCBI Taxonomy" id="53346"/>
    <lineage>
        <taxon>Bacteria</taxon>
        <taxon>Bacillati</taxon>
        <taxon>Bacillota</taxon>
        <taxon>Bacilli</taxon>
        <taxon>Lactobacillales</taxon>
        <taxon>Enterococcaceae</taxon>
        <taxon>Enterococcus</taxon>
    </lineage>
</organism>
<evidence type="ECO:0000256" key="2">
    <source>
        <dbReference type="SAM" id="Phobius"/>
    </source>
</evidence>